<evidence type="ECO:0000313" key="2">
    <source>
        <dbReference type="Proteomes" id="UP000273405"/>
    </source>
</evidence>
<dbReference type="InterPro" id="IPR016024">
    <property type="entry name" value="ARM-type_fold"/>
</dbReference>
<dbReference type="EMBL" id="RAWG01000071">
    <property type="protein sequence ID" value="RKH43169.1"/>
    <property type="molecule type" value="Genomic_DNA"/>
</dbReference>
<protein>
    <submittedName>
        <fullName evidence="1">Uncharacterized protein</fullName>
    </submittedName>
</protein>
<sequence length="875" mass="95578">MSVPARPEAVPPEAEYLAERNQWAEGPRVDGKRHGRWRFWRTEGSLQEETDYQQDVEHGRSVRYHPDGSLSVEEQIDQGRSVELMLHRTDKPTDELKLNLPSVIRRLHMRYEEGWQNFIQFLGDTGQPLTQAGEPAPTRPAHIPEGAYLTDTADAWKTGLFNSQGAFKGLHRYWTLQGELGVVRYHSGRRTTVGSRFPDVQPDGNPLLHAAAEGDTAAVEALLSLGFGHEPGAALHAALEGQLELAKRLLALPPGEPFHPLDPNTRPERPKQLPTEAVWVPARKQWVAGRLDREQGPVGTWKLWTLTGVDADGAPRGRLQAVEYQGSRPRWQCDYRTLEEGGEKKEEAWFDEGGRRVRRRRYDPPEDFREDESLPSGGSIVRWGNLPERIWREERSDAQDALVSVRCFDDEGRLRTELLPVEGRGRVFDAQGTVVAEGGADGKQLSGRWTLHPAGAEGREVDISGFALAATADVGTLLTLIHQVQASPVPPFLEKARDVKWEDFSSYFRIDPKRIFLLLRLIALDHPAAVQHGVDALGDDLYHQGTVSALAGPVLPFLCAIAANLENETALGRLLSFLVEVGTRDHNLNATNALKKAFRQRKGNTPAQAAEALEKAGFEPAHGHFLLALVDTVEAWVRLAGHANPTVSLAATSLLGLTDDARAASALCTRLEGPASSELHQAAARRLSLHPATDALRAALERALGSQDAFVRGEAAMSWLRLHLPERDRAVAELVAQMKAGHTEPAVVLTLLPARERVRHLGSLLQALSEADPGSVFGVARAALAVAFAQGAKGELSSSQREVLQTLLGNESFWGLNVNAAAVLGERGLPTRRTGVEALLRGEAADAADEGGGILTVASGLGGPRVDSFREEEEG</sequence>
<dbReference type="RefSeq" id="WP_120625772.1">
    <property type="nucleotide sequence ID" value="NZ_RAWG01000071.1"/>
</dbReference>
<dbReference type="OrthoDB" id="5481772at2"/>
<dbReference type="PROSITE" id="PS00221">
    <property type="entry name" value="MIP"/>
    <property type="match status" value="1"/>
</dbReference>
<name>A0A3A8NHY6_9BACT</name>
<reference evidence="2" key="1">
    <citation type="submission" date="2018-09" db="EMBL/GenBank/DDBJ databases">
        <authorList>
            <person name="Livingstone P.G."/>
            <person name="Whitworth D.E."/>
        </authorList>
    </citation>
    <scope>NUCLEOTIDE SEQUENCE [LARGE SCALE GENOMIC DNA]</scope>
    <source>
        <strain evidence="2">CA040B</strain>
    </source>
</reference>
<dbReference type="Proteomes" id="UP000273405">
    <property type="component" value="Unassembled WGS sequence"/>
</dbReference>
<dbReference type="AlphaFoldDB" id="A0A3A8NHY6"/>
<dbReference type="InterPro" id="IPR011989">
    <property type="entry name" value="ARM-like"/>
</dbReference>
<dbReference type="InterPro" id="IPR022357">
    <property type="entry name" value="MIP_CS"/>
</dbReference>
<keyword evidence="2" id="KW-1185">Reference proteome</keyword>
<dbReference type="SUPFAM" id="SSF82185">
    <property type="entry name" value="Histone H3 K4-specific methyltransferase SET7/9 N-terminal domain"/>
    <property type="match status" value="1"/>
</dbReference>
<dbReference type="Gene3D" id="1.25.10.10">
    <property type="entry name" value="Leucine-rich Repeat Variant"/>
    <property type="match status" value="1"/>
</dbReference>
<dbReference type="SUPFAM" id="SSF48371">
    <property type="entry name" value="ARM repeat"/>
    <property type="match status" value="1"/>
</dbReference>
<dbReference type="Gene3D" id="2.20.110.10">
    <property type="entry name" value="Histone H3 K4-specific methyltransferase SET7/9 N-terminal domain"/>
    <property type="match status" value="1"/>
</dbReference>
<organism evidence="1 2">
    <name type="scientific">Corallococcus sicarius</name>
    <dbReference type="NCBI Taxonomy" id="2316726"/>
    <lineage>
        <taxon>Bacteria</taxon>
        <taxon>Pseudomonadati</taxon>
        <taxon>Myxococcota</taxon>
        <taxon>Myxococcia</taxon>
        <taxon>Myxococcales</taxon>
        <taxon>Cystobacterineae</taxon>
        <taxon>Myxococcaceae</taxon>
        <taxon>Corallococcus</taxon>
    </lineage>
</organism>
<accession>A0A3A8NHY6</accession>
<proteinExistence type="predicted"/>
<evidence type="ECO:0000313" key="1">
    <source>
        <dbReference type="EMBL" id="RKH43169.1"/>
    </source>
</evidence>
<gene>
    <name evidence="1" type="ORF">D7X12_13955</name>
</gene>
<comment type="caution">
    <text evidence="1">The sequence shown here is derived from an EMBL/GenBank/DDBJ whole genome shotgun (WGS) entry which is preliminary data.</text>
</comment>